<sequence length="478" mass="51756">MNGLRRLNFTVFHNVINSELAPTTKTRHSINPANRQPNPEVPVATQDDLNQAVTAGQAAFKEWRRVPLEERRAALAKYADALEAEKDGFTKLLTQEQGKPLSQAAEEIDRAVSAIRVVSSLDLPETVLEDTPECRIVQRFTPLGVAAAIVPWNFPVLLAMGKIVSALITGNSIIVKPSPFTPYCALKLAELAIPFFPKGLFQALSGDDSLGPLITAHPGINKVSFTGSTATGKRVAAACGESLKHCTLELGGNDTAIVTEDVDVDQVVQKIAVLSFLNCSQVCMMIKRLYVHESIYDEFRDKLVSIVKTFPVGEGTKPDVFFGPIQNEMQYNKARDLLASISSEGLTTVLGGSPGDPAGFFIQPTIVDNPPDKARVVVEEPFAPILPLLKWSADDEVLDRANADPSGLGGSVWCRDLDRAQRLADCLDTGNVWINSHFAVAPHIPFGGHKQSGIGVEFGVEGLKAYCASQTVWLFKNA</sequence>
<comment type="similarity">
    <text evidence="1 6">Belongs to the aldehyde dehydrogenase family.</text>
</comment>
<dbReference type="Gene3D" id="3.40.309.10">
    <property type="entry name" value="Aldehyde Dehydrogenase, Chain A, domain 2"/>
    <property type="match status" value="1"/>
</dbReference>
<evidence type="ECO:0000256" key="5">
    <source>
        <dbReference type="PROSITE-ProRule" id="PRU10007"/>
    </source>
</evidence>
<dbReference type="EC" id="1.2.1.3" evidence="3"/>
<evidence type="ECO:0000256" key="4">
    <source>
        <dbReference type="ARBA" id="ARBA00049194"/>
    </source>
</evidence>
<keyword evidence="2 6" id="KW-0560">Oxidoreductase</keyword>
<evidence type="ECO:0000256" key="6">
    <source>
        <dbReference type="RuleBase" id="RU003345"/>
    </source>
</evidence>
<evidence type="ECO:0000256" key="1">
    <source>
        <dbReference type="ARBA" id="ARBA00009986"/>
    </source>
</evidence>
<dbReference type="Gene3D" id="3.40.605.10">
    <property type="entry name" value="Aldehyde Dehydrogenase, Chain A, domain 1"/>
    <property type="match status" value="1"/>
</dbReference>
<evidence type="ECO:0000259" key="7">
    <source>
        <dbReference type="Pfam" id="PF00171"/>
    </source>
</evidence>
<comment type="caution">
    <text evidence="9">The sequence shown here is derived from an EMBL/GenBank/DDBJ whole genome shotgun (WGS) entry which is preliminary data.</text>
</comment>
<gene>
    <name evidence="8" type="ORF">CNMCM5793_004149</name>
    <name evidence="9" type="ORF">CNMCM6106_006193</name>
</gene>
<dbReference type="EMBL" id="JACBAF010002280">
    <property type="protein sequence ID" value="KAF7159108.1"/>
    <property type="molecule type" value="Genomic_DNA"/>
</dbReference>
<evidence type="ECO:0000313" key="11">
    <source>
        <dbReference type="Proteomes" id="UP000662466"/>
    </source>
</evidence>
<reference evidence="9" key="1">
    <citation type="submission" date="2020-06" db="EMBL/GenBank/DDBJ databases">
        <title>Draft genome sequences of strains closely related to Aspergillus parafelis and Aspergillus hiratsukae.</title>
        <authorList>
            <person name="Dos Santos R.A.C."/>
            <person name="Rivero-Menendez O."/>
            <person name="Steenwyk J.L."/>
            <person name="Mead M.E."/>
            <person name="Goldman G.H."/>
            <person name="Alastruey-Izquierdo A."/>
            <person name="Rokas A."/>
        </authorList>
    </citation>
    <scope>NUCLEOTIDE SEQUENCE</scope>
    <source>
        <strain evidence="8">CNM-CM5793</strain>
        <strain evidence="9">CNM-CM6106</strain>
    </source>
</reference>
<dbReference type="AlphaFoldDB" id="A0A8H6PRQ8"/>
<organism evidence="9 11">
    <name type="scientific">Aspergillus hiratsukae</name>
    <dbReference type="NCBI Taxonomy" id="1194566"/>
    <lineage>
        <taxon>Eukaryota</taxon>
        <taxon>Fungi</taxon>
        <taxon>Dikarya</taxon>
        <taxon>Ascomycota</taxon>
        <taxon>Pezizomycotina</taxon>
        <taxon>Eurotiomycetes</taxon>
        <taxon>Eurotiomycetidae</taxon>
        <taxon>Eurotiales</taxon>
        <taxon>Aspergillaceae</taxon>
        <taxon>Aspergillus</taxon>
        <taxon>Aspergillus subgen. Fumigati</taxon>
    </lineage>
</organism>
<feature type="domain" description="Aldehyde dehydrogenase" evidence="7">
    <location>
        <begin position="24"/>
        <end position="472"/>
    </location>
</feature>
<dbReference type="InterPro" id="IPR016162">
    <property type="entry name" value="Ald_DH_N"/>
</dbReference>
<dbReference type="PROSITE" id="PS00687">
    <property type="entry name" value="ALDEHYDE_DEHYDR_GLU"/>
    <property type="match status" value="1"/>
</dbReference>
<dbReference type="OrthoDB" id="310895at2759"/>
<protein>
    <recommendedName>
        <fullName evidence="3">aldehyde dehydrogenase (NAD(+))</fullName>
        <ecNumber evidence="3">1.2.1.3</ecNumber>
    </recommendedName>
</protein>
<feature type="active site" evidence="5">
    <location>
        <position position="249"/>
    </location>
</feature>
<dbReference type="InterPro" id="IPR016161">
    <property type="entry name" value="Ald_DH/histidinol_DH"/>
</dbReference>
<comment type="catalytic activity">
    <reaction evidence="4">
        <text>an aldehyde + NAD(+) + H2O = a carboxylate + NADH + 2 H(+)</text>
        <dbReference type="Rhea" id="RHEA:16185"/>
        <dbReference type="ChEBI" id="CHEBI:15377"/>
        <dbReference type="ChEBI" id="CHEBI:15378"/>
        <dbReference type="ChEBI" id="CHEBI:17478"/>
        <dbReference type="ChEBI" id="CHEBI:29067"/>
        <dbReference type="ChEBI" id="CHEBI:57540"/>
        <dbReference type="ChEBI" id="CHEBI:57945"/>
        <dbReference type="EC" id="1.2.1.3"/>
    </reaction>
</comment>
<dbReference type="Proteomes" id="UP000630445">
    <property type="component" value="Unassembled WGS sequence"/>
</dbReference>
<evidence type="ECO:0000256" key="2">
    <source>
        <dbReference type="ARBA" id="ARBA00023002"/>
    </source>
</evidence>
<proteinExistence type="inferred from homology"/>
<evidence type="ECO:0000256" key="3">
    <source>
        <dbReference type="ARBA" id="ARBA00024226"/>
    </source>
</evidence>
<dbReference type="InterPro" id="IPR016163">
    <property type="entry name" value="Ald_DH_C"/>
</dbReference>
<keyword evidence="10" id="KW-1185">Reference proteome</keyword>
<dbReference type="CDD" id="cd07106">
    <property type="entry name" value="ALDH_AldA-AAD23400"/>
    <property type="match status" value="1"/>
</dbReference>
<dbReference type="InterPro" id="IPR015590">
    <property type="entry name" value="Aldehyde_DH_dom"/>
</dbReference>
<evidence type="ECO:0000313" key="9">
    <source>
        <dbReference type="EMBL" id="KAF7159108.1"/>
    </source>
</evidence>
<name>A0A8H6PRQ8_9EURO</name>
<accession>A0A8H6PRQ8</accession>
<dbReference type="InterPro" id="IPR044086">
    <property type="entry name" value="LUC3-like"/>
</dbReference>
<dbReference type="PANTHER" id="PTHR11699">
    <property type="entry name" value="ALDEHYDE DEHYDROGENASE-RELATED"/>
    <property type="match status" value="1"/>
</dbReference>
<dbReference type="SUPFAM" id="SSF53720">
    <property type="entry name" value="ALDH-like"/>
    <property type="match status" value="1"/>
</dbReference>
<dbReference type="GO" id="GO:0004029">
    <property type="term" value="F:aldehyde dehydrogenase (NAD+) activity"/>
    <property type="evidence" value="ECO:0007669"/>
    <property type="project" value="UniProtKB-EC"/>
</dbReference>
<dbReference type="Proteomes" id="UP000662466">
    <property type="component" value="Unassembled WGS sequence"/>
</dbReference>
<dbReference type="InterPro" id="IPR029510">
    <property type="entry name" value="Ald_DH_CS_GLU"/>
</dbReference>
<dbReference type="Pfam" id="PF00171">
    <property type="entry name" value="Aldedh"/>
    <property type="match status" value="1"/>
</dbReference>
<dbReference type="EMBL" id="JACBAD010002106">
    <property type="protein sequence ID" value="KAF7116129.1"/>
    <property type="molecule type" value="Genomic_DNA"/>
</dbReference>
<evidence type="ECO:0000313" key="8">
    <source>
        <dbReference type="EMBL" id="KAF7116129.1"/>
    </source>
</evidence>
<evidence type="ECO:0000313" key="10">
    <source>
        <dbReference type="Proteomes" id="UP000630445"/>
    </source>
</evidence>
<dbReference type="FunFam" id="3.40.605.10:FF:000007">
    <property type="entry name" value="NAD/NADP-dependent betaine aldehyde dehydrogenase"/>
    <property type="match status" value="1"/>
</dbReference>